<protein>
    <submittedName>
        <fullName evidence="1">Uncharacterized protein</fullName>
    </submittedName>
</protein>
<dbReference type="EMBL" id="KF623294">
    <property type="protein sequence ID" value="AGX01831.1"/>
    <property type="molecule type" value="Genomic_DNA"/>
</dbReference>
<dbReference type="Pfam" id="PF26092">
    <property type="entry name" value="T4_Y16D"/>
    <property type="match status" value="1"/>
</dbReference>
<accession>W8CZM4</accession>
<evidence type="ECO:0000313" key="1">
    <source>
        <dbReference type="EMBL" id="AGX01831.1"/>
    </source>
</evidence>
<reference evidence="1 2" key="1">
    <citation type="journal article" date="2014" name="FEMS Microbiol. Lett.">
        <title>The genome of the Erwinia amylovora phage PhiEaH1 reveals greater diversity and broadens the applicability of phages for the treatment of fire blight.</title>
        <authorList>
            <person name="Meczker K."/>
            <person name="Domotor D."/>
            <person name="Vass J."/>
            <person name="Rakhely G."/>
            <person name="Schneider G."/>
            <person name="Kovacs T."/>
        </authorList>
    </citation>
    <scope>NUCLEOTIDE SEQUENCE [LARGE SCALE GENOMIC DNA]</scope>
</reference>
<organism evidence="1 2">
    <name type="scientific">Erwinia phage PhiEaH1</name>
    <dbReference type="NCBI Taxonomy" id="1401669"/>
    <lineage>
        <taxon>Viruses</taxon>
        <taxon>Duplodnaviria</taxon>
        <taxon>Heunggongvirae</taxon>
        <taxon>Uroviricota</taxon>
        <taxon>Caudoviricetes</taxon>
        <taxon>Chimalliviridae</taxon>
        <taxon>Iapetusvirus</taxon>
        <taxon>Iapetusvirus EaH1</taxon>
    </lineage>
</organism>
<dbReference type="Proteomes" id="UP000204235">
    <property type="component" value="Segment"/>
</dbReference>
<keyword evidence="2" id="KW-1185">Reference proteome</keyword>
<dbReference type="RefSeq" id="YP_009010162.1">
    <property type="nucleotide sequence ID" value="NC_023610.1"/>
</dbReference>
<sequence length="291" mass="32920">MKDNKDFILGAVNTLPLESTVGGFKVLLLDWAPNDIDKDGKKYCENNLLLALRKHANRRGPFYVEMPPFTTPDIKEPNRFEGQFIGATVRLHEIERTPEGRIRVHGRLHITGPMADVLRSMKSGSFILTPWLIGSAQVFKDFLLFQPTEVVTFRFHFHGECEQATKIYSDKGRAYWELPPECWKVWEENGVVVQRTIVAAAFRATMKNGGKLTVPCARHGTPDAHALFAALRLGELLENDHAIGEDQGFIDQFGDYHNREQAYVIAKNAGQLEGREKTGSREASLYSEDLY</sequence>
<dbReference type="InterPro" id="IPR058630">
    <property type="entry name" value="T4_Y16D"/>
</dbReference>
<dbReference type="KEGG" id="vg:18501007"/>
<dbReference type="OrthoDB" id="10711at10239"/>
<evidence type="ECO:0000313" key="2">
    <source>
        <dbReference type="Proteomes" id="UP000204235"/>
    </source>
</evidence>
<name>W8CZM4_9CAUD</name>
<proteinExistence type="predicted"/>
<dbReference type="GeneID" id="18501007"/>